<comment type="caution">
    <text evidence="2">The sequence shown here is derived from an EMBL/GenBank/DDBJ whole genome shotgun (WGS) entry which is preliminary data.</text>
</comment>
<organism evidence="2 3">
    <name type="scientific">Lichenicoccus roseus</name>
    <dbReference type="NCBI Taxonomy" id="2683649"/>
    <lineage>
        <taxon>Bacteria</taxon>
        <taxon>Pseudomonadati</taxon>
        <taxon>Pseudomonadota</taxon>
        <taxon>Alphaproteobacteria</taxon>
        <taxon>Acetobacterales</taxon>
        <taxon>Acetobacteraceae</taxon>
        <taxon>Lichenicoccus</taxon>
    </lineage>
</organism>
<reference evidence="2 3" key="1">
    <citation type="submission" date="2019-05" db="EMBL/GenBank/DDBJ databases">
        <authorList>
            <person name="Pankratov T."/>
            <person name="Grouzdev D."/>
        </authorList>
    </citation>
    <scope>NUCLEOTIDE SEQUENCE [LARGE SCALE GENOMIC DNA]</scope>
    <source>
        <strain evidence="2 3">KEBCLARHB70R</strain>
    </source>
</reference>
<dbReference type="AlphaFoldDB" id="A0A5R9JEJ8"/>
<proteinExistence type="predicted"/>
<name>A0A5R9JEJ8_9PROT</name>
<keyword evidence="1" id="KW-0732">Signal</keyword>
<dbReference type="InterPro" id="IPR006311">
    <property type="entry name" value="TAT_signal"/>
</dbReference>
<gene>
    <name evidence="2" type="ORF">FE263_00950</name>
</gene>
<keyword evidence="3" id="KW-1185">Reference proteome</keyword>
<feature type="signal peptide" evidence="1">
    <location>
        <begin position="1"/>
        <end position="24"/>
    </location>
</feature>
<dbReference type="EMBL" id="VCDI01000001">
    <property type="protein sequence ID" value="TLU73836.1"/>
    <property type="molecule type" value="Genomic_DNA"/>
</dbReference>
<dbReference type="RefSeq" id="WP_138324089.1">
    <property type="nucleotide sequence ID" value="NZ_VCDI01000001.1"/>
</dbReference>
<dbReference type="Proteomes" id="UP000305654">
    <property type="component" value="Unassembled WGS sequence"/>
</dbReference>
<sequence>MTRTSGIGRRALLRAFGQSGALFAGTLATGAAAAAHGAGQRGLLLADAADAGRAGTPAPSLGEPAMMVAGPSTSAAGALAQMLAPLLSVALGSRSLTLSAVGGRDGVTGANAYEALTNPDGATALLVPGAACIAWLAGDPRVHFDAGHWVPALTSFGSAALMCRDRPDRRFRSAAPLRVAASTPAGPELPALLGLSLLGIRAVPVFGLAEAADAASALHGGRVDAILLAGGSVPDRADALVASGLQPIFSLGTGSGDARDPALPGMPTLPELLRASPGGSPALLDAWRATAAAARLHVALVLPQLTPASLVALWRGACRTAAQDSASTQAAGRAQLTILPAPECVAALATMVAGENTLLALRRWLASRTDWRPA</sequence>
<accession>A0A5R9JEJ8</accession>
<feature type="chain" id="PRO_5024363259" description="Tripartite tricarboxylate transporter substrate binding protein" evidence="1">
    <location>
        <begin position="25"/>
        <end position="374"/>
    </location>
</feature>
<protein>
    <recommendedName>
        <fullName evidence="4">Tripartite tricarboxylate transporter substrate binding protein</fullName>
    </recommendedName>
</protein>
<evidence type="ECO:0008006" key="4">
    <source>
        <dbReference type="Google" id="ProtNLM"/>
    </source>
</evidence>
<evidence type="ECO:0000313" key="2">
    <source>
        <dbReference type="EMBL" id="TLU73836.1"/>
    </source>
</evidence>
<dbReference type="PROSITE" id="PS51318">
    <property type="entry name" value="TAT"/>
    <property type="match status" value="1"/>
</dbReference>
<evidence type="ECO:0000256" key="1">
    <source>
        <dbReference type="SAM" id="SignalP"/>
    </source>
</evidence>
<evidence type="ECO:0000313" key="3">
    <source>
        <dbReference type="Proteomes" id="UP000305654"/>
    </source>
</evidence>
<dbReference type="OrthoDB" id="7239404at2"/>